<keyword evidence="1" id="KW-0812">Transmembrane</keyword>
<gene>
    <name evidence="2" type="ORF">LCMiAC02_03290</name>
</gene>
<feature type="transmembrane region" description="Helical" evidence="1">
    <location>
        <begin position="5"/>
        <end position="22"/>
    </location>
</feature>
<dbReference type="EMBL" id="MK500410">
    <property type="protein sequence ID" value="QBK89234.1"/>
    <property type="molecule type" value="Genomic_DNA"/>
</dbReference>
<evidence type="ECO:0000313" key="2">
    <source>
        <dbReference type="EMBL" id="QBK89234.1"/>
    </source>
</evidence>
<protein>
    <submittedName>
        <fullName evidence="2">Uncharacterized protein</fullName>
    </submittedName>
</protein>
<name>A0A4D5XEQ5_9VIRU</name>
<evidence type="ECO:0000256" key="1">
    <source>
        <dbReference type="SAM" id="Phobius"/>
    </source>
</evidence>
<feature type="transmembrane region" description="Helical" evidence="1">
    <location>
        <begin position="28"/>
        <end position="52"/>
    </location>
</feature>
<keyword evidence="1" id="KW-1133">Transmembrane helix</keyword>
<proteinExistence type="predicted"/>
<keyword evidence="1" id="KW-0472">Membrane</keyword>
<accession>A0A4D5XEQ5</accession>
<reference evidence="2" key="1">
    <citation type="journal article" date="2019" name="MBio">
        <title>Virus Genomes from Deep Sea Sediments Expand the Ocean Megavirome and Support Independent Origins of Viral Gigantism.</title>
        <authorList>
            <person name="Backstrom D."/>
            <person name="Yutin N."/>
            <person name="Jorgensen S.L."/>
            <person name="Dharamshi J."/>
            <person name="Homa F."/>
            <person name="Zaremba-Niedwiedzka K."/>
            <person name="Spang A."/>
            <person name="Wolf Y.I."/>
            <person name="Koonin E.V."/>
            <person name="Ettema T.J."/>
        </authorList>
    </citation>
    <scope>NUCLEOTIDE SEQUENCE</scope>
</reference>
<sequence length="150" mass="17578">MLNKLYRLIVNLILGVTIYYALRDRVGRNISIVISVLSAILIYVHPLPLLYLTWRYQLPKKTVTKYIMKFGLPYDVGKDRVTWKNMAGFDKTWILDERIKHTHPADHIDFVYSTIKVPGIKPEHVCTIKRKKIIFSFNPRLEKLVSLIVP</sequence>
<organism evidence="2">
    <name type="scientific">Mimivirus LCMiAC02</name>
    <dbReference type="NCBI Taxonomy" id="2506609"/>
    <lineage>
        <taxon>Viruses</taxon>
        <taxon>Varidnaviria</taxon>
        <taxon>Bamfordvirae</taxon>
        <taxon>Nucleocytoviricota</taxon>
        <taxon>Megaviricetes</taxon>
        <taxon>Imitervirales</taxon>
        <taxon>Mimiviridae</taxon>
        <taxon>Klosneuvirinae</taxon>
    </lineage>
</organism>